<evidence type="ECO:0000256" key="4">
    <source>
        <dbReference type="ARBA" id="ARBA00022692"/>
    </source>
</evidence>
<evidence type="ECO:0000256" key="2">
    <source>
        <dbReference type="ARBA" id="ARBA00022519"/>
    </source>
</evidence>
<dbReference type="RefSeq" id="WP_188956894.1">
    <property type="nucleotide sequence ID" value="NZ_BMQW01000006.1"/>
</dbReference>
<keyword evidence="2 8" id="KW-0997">Cell inner membrane</keyword>
<dbReference type="InterPro" id="IPR011919">
    <property type="entry name" value="Cell_div_ZipA"/>
</dbReference>
<dbReference type="SMART" id="SM00771">
    <property type="entry name" value="ZipA_C"/>
    <property type="match status" value="1"/>
</dbReference>
<comment type="similarity">
    <text evidence="8 9">Belongs to the ZipA family.</text>
</comment>
<dbReference type="SUPFAM" id="SSF64383">
    <property type="entry name" value="Cell-division protein ZipA, C-terminal domain"/>
    <property type="match status" value="1"/>
</dbReference>
<evidence type="ECO:0000256" key="8">
    <source>
        <dbReference type="HAMAP-Rule" id="MF_00509"/>
    </source>
</evidence>
<feature type="compositionally biased region" description="Polar residues" evidence="10">
    <location>
        <begin position="83"/>
        <end position="106"/>
    </location>
</feature>
<keyword evidence="6 8" id="KW-0472">Membrane</keyword>
<evidence type="ECO:0000259" key="11">
    <source>
        <dbReference type="SMART" id="SM00771"/>
    </source>
</evidence>
<dbReference type="NCBIfam" id="TIGR02205">
    <property type="entry name" value="septum_zipA"/>
    <property type="match status" value="1"/>
</dbReference>
<dbReference type="Pfam" id="PF04354">
    <property type="entry name" value="ZipA_C"/>
    <property type="match status" value="1"/>
</dbReference>
<comment type="subcellular location">
    <subcellularLocation>
        <location evidence="8">Cell inner membrane</location>
        <topology evidence="8">Single-pass type I membrane protein</topology>
    </subcellularLocation>
    <text evidence="8">Localizes to the Z ring in an FtsZ-dependent manner.</text>
</comment>
<evidence type="ECO:0000256" key="6">
    <source>
        <dbReference type="ARBA" id="ARBA00023136"/>
    </source>
</evidence>
<dbReference type="InterPro" id="IPR007449">
    <property type="entry name" value="ZipA_FtsZ-bd_C"/>
</dbReference>
<keyword evidence="13" id="KW-1185">Reference proteome</keyword>
<evidence type="ECO:0000256" key="9">
    <source>
        <dbReference type="RuleBase" id="RU003612"/>
    </source>
</evidence>
<evidence type="ECO:0000313" key="13">
    <source>
        <dbReference type="Proteomes" id="UP000654004"/>
    </source>
</evidence>
<keyword evidence="7 8" id="KW-0131">Cell cycle</keyword>
<dbReference type="Gene3D" id="3.30.1400.10">
    <property type="entry name" value="ZipA, C-terminal FtsZ-binding domain"/>
    <property type="match status" value="1"/>
</dbReference>
<evidence type="ECO:0000256" key="10">
    <source>
        <dbReference type="SAM" id="MobiDB-lite"/>
    </source>
</evidence>
<keyword evidence="4 8" id="KW-0812">Transmembrane</keyword>
<name>A0ABQ2QRX9_9GAMM</name>
<protein>
    <recommendedName>
        <fullName evidence="8 9">Cell division protein ZipA</fullName>
    </recommendedName>
</protein>
<reference evidence="13" key="1">
    <citation type="journal article" date="2019" name="Int. J. Syst. Evol. Microbiol.">
        <title>The Global Catalogue of Microorganisms (GCM) 10K type strain sequencing project: providing services to taxonomists for standard genome sequencing and annotation.</title>
        <authorList>
            <consortium name="The Broad Institute Genomics Platform"/>
            <consortium name="The Broad Institute Genome Sequencing Center for Infectious Disease"/>
            <person name="Wu L."/>
            <person name="Ma J."/>
        </authorList>
    </citation>
    <scope>NUCLEOTIDE SEQUENCE [LARGE SCALE GENOMIC DNA]</scope>
    <source>
        <strain evidence="13">JCM 32305</strain>
    </source>
</reference>
<feature type="domain" description="ZipA C-terminal FtsZ-binding" evidence="11">
    <location>
        <begin position="231"/>
        <end position="361"/>
    </location>
</feature>
<evidence type="ECO:0000256" key="7">
    <source>
        <dbReference type="ARBA" id="ARBA00023306"/>
    </source>
</evidence>
<dbReference type="HAMAP" id="MF_00509">
    <property type="entry name" value="ZipA"/>
    <property type="match status" value="1"/>
</dbReference>
<evidence type="ECO:0000256" key="3">
    <source>
        <dbReference type="ARBA" id="ARBA00022618"/>
    </source>
</evidence>
<evidence type="ECO:0000313" key="12">
    <source>
        <dbReference type="EMBL" id="GGP90676.1"/>
    </source>
</evidence>
<keyword evidence="5 8" id="KW-1133">Transmembrane helix</keyword>
<feature type="transmembrane region" description="Helical" evidence="8">
    <location>
        <begin position="6"/>
        <end position="27"/>
    </location>
</feature>
<dbReference type="GO" id="GO:0051301">
    <property type="term" value="P:cell division"/>
    <property type="evidence" value="ECO:0007669"/>
    <property type="project" value="UniProtKB-KW"/>
</dbReference>
<comment type="caution">
    <text evidence="12">The sequence shown here is derived from an EMBL/GenBank/DDBJ whole genome shotgun (WGS) entry which is preliminary data.</text>
</comment>
<sequence>MKDLQLVLFVLGAIAIIAVLVHGFWSIRKQQPKSMKQSPMAGFYKNQAQRRDTEGFDEDGIGKVRVRKADEVEETVNKPILKTNLSQKPNTQPHITPSNTPLQDSLRQPEAVAVQPTLKVENNTPPPASSNVAQSVSSAMSLPKKIFNTSTSTAKLESYTGKPLPAKSEPVKAAPVQVEPAKSQTPMQPAFKSTAEPVLQSQAPQIEPKPIATVQVKTEPKAVVSDDPIEPTDVLVLHIVAKPGEQIQGAELLPSLLSLNFKFGDMDIFHRHIDNAGTGKVLFSLANMLKPGIFDPDNMEQFVTQGVVLFMTLPAFGDPMMNFTIMLNSAYQIADDLDAELLDGQRQPWSDAIKKDYIRRVNAA</sequence>
<evidence type="ECO:0000256" key="5">
    <source>
        <dbReference type="ARBA" id="ARBA00022989"/>
    </source>
</evidence>
<dbReference type="PANTHER" id="PTHR38685">
    <property type="entry name" value="CELL DIVISION PROTEIN ZIPA"/>
    <property type="match status" value="1"/>
</dbReference>
<keyword evidence="3 8" id="KW-0132">Cell division</keyword>
<comment type="subunit">
    <text evidence="8">Interacts with FtsZ via their C-terminal domains.</text>
</comment>
<feature type="region of interest" description="Disordered" evidence="10">
    <location>
        <begin position="81"/>
        <end position="110"/>
    </location>
</feature>
<gene>
    <name evidence="8 12" type="primary">zipA</name>
    <name evidence="12" type="ORF">GCM10009410_25940</name>
</gene>
<accession>A0ABQ2QRX9</accession>
<dbReference type="EMBL" id="BMQW01000006">
    <property type="protein sequence ID" value="GGP90676.1"/>
    <property type="molecule type" value="Genomic_DNA"/>
</dbReference>
<dbReference type="PANTHER" id="PTHR38685:SF1">
    <property type="entry name" value="CELL DIVISION PROTEIN ZIPA"/>
    <property type="match status" value="1"/>
</dbReference>
<dbReference type="Proteomes" id="UP000654004">
    <property type="component" value="Unassembled WGS sequence"/>
</dbReference>
<proteinExistence type="inferred from homology"/>
<comment type="function">
    <text evidence="8 9">Essential cell division protein that stabilizes the FtsZ protofilaments by cross-linking them and that serves as a cytoplasmic membrane anchor for the Z ring. Also required for the recruitment to the septal ring of downstream cell division proteins.</text>
</comment>
<evidence type="ECO:0000256" key="1">
    <source>
        <dbReference type="ARBA" id="ARBA00022475"/>
    </source>
</evidence>
<keyword evidence="1 8" id="KW-1003">Cell membrane</keyword>
<organism evidence="12 13">
    <name type="scientific">Shewanella ulleungensis</name>
    <dbReference type="NCBI Taxonomy" id="2282699"/>
    <lineage>
        <taxon>Bacteria</taxon>
        <taxon>Pseudomonadati</taxon>
        <taxon>Pseudomonadota</taxon>
        <taxon>Gammaproteobacteria</taxon>
        <taxon>Alteromonadales</taxon>
        <taxon>Shewanellaceae</taxon>
        <taxon>Shewanella</taxon>
    </lineage>
</organism>
<dbReference type="InterPro" id="IPR036765">
    <property type="entry name" value="ZipA_FtsZ-bd_C_sf"/>
</dbReference>